<keyword evidence="3" id="KW-1185">Reference proteome</keyword>
<dbReference type="InterPro" id="IPR000792">
    <property type="entry name" value="Tscrpt_reg_LuxR_C"/>
</dbReference>
<proteinExistence type="predicted"/>
<sequence>MAELTDLVYGCLFGECSWQDFLDRLASTLPGGKTALHYHNCTSSHLLFTSGFSDAEIDQFSNHFASVNPWFPHNMQVPVGQGVISEDLVPRDQLIRTEFYNDWLKGQVNCETAVGVTMIREPTHALFLLTCTSSLDTAVNRRAAELYTALSPHLRRMVDFVRKADVTLAPGQAGQELFDAVGIGLIYVSENRLVRSLNDSAKQMLANGAPIRLAASGRLGFQLPQATEKLDQLVSRDAGQSEPHVMTVKGSDDILYRLTLIRMTSDPMRELLNGPTVAVIVEPMTTGSSDVRQERLMETFKLTRKEARIASGLLSGLTPKEMALADGVSYETIRTRLKSIYAKLHVNSQAALVAMLMR</sequence>
<evidence type="ECO:0000313" key="2">
    <source>
        <dbReference type="EMBL" id="MFD1328462.1"/>
    </source>
</evidence>
<dbReference type="Gene3D" id="1.10.10.10">
    <property type="entry name" value="Winged helix-like DNA-binding domain superfamily/Winged helix DNA-binding domain"/>
    <property type="match status" value="1"/>
</dbReference>
<name>A0ABW3YWZ1_MYCRA</name>
<feature type="domain" description="HTH luxR-type" evidence="1">
    <location>
        <begin position="295"/>
        <end position="358"/>
    </location>
</feature>
<gene>
    <name evidence="2" type="ORF">ACFQ33_11215</name>
</gene>
<dbReference type="PROSITE" id="PS50043">
    <property type="entry name" value="HTH_LUXR_2"/>
    <property type="match status" value="1"/>
</dbReference>
<comment type="caution">
    <text evidence="2">The sequence shown here is derived from an EMBL/GenBank/DDBJ whole genome shotgun (WGS) entry which is preliminary data.</text>
</comment>
<dbReference type="InterPro" id="IPR016032">
    <property type="entry name" value="Sig_transdc_resp-reg_C-effctor"/>
</dbReference>
<dbReference type="EMBL" id="JBHTNF010000005">
    <property type="protein sequence ID" value="MFD1328462.1"/>
    <property type="molecule type" value="Genomic_DNA"/>
</dbReference>
<dbReference type="RefSeq" id="WP_374838788.1">
    <property type="nucleotide sequence ID" value="NZ_JBHEEW010000007.1"/>
</dbReference>
<evidence type="ECO:0000313" key="3">
    <source>
        <dbReference type="Proteomes" id="UP001597173"/>
    </source>
</evidence>
<dbReference type="SUPFAM" id="SSF46894">
    <property type="entry name" value="C-terminal effector domain of the bipartite response regulators"/>
    <property type="match status" value="1"/>
</dbReference>
<accession>A0ABW3YWZ1</accession>
<protein>
    <submittedName>
        <fullName evidence="2">Helix-turn-helix transcriptional regulator</fullName>
    </submittedName>
</protein>
<dbReference type="InterPro" id="IPR036388">
    <property type="entry name" value="WH-like_DNA-bd_sf"/>
</dbReference>
<dbReference type="SMART" id="SM00421">
    <property type="entry name" value="HTH_LUXR"/>
    <property type="match status" value="1"/>
</dbReference>
<evidence type="ECO:0000259" key="1">
    <source>
        <dbReference type="PROSITE" id="PS50043"/>
    </source>
</evidence>
<dbReference type="Proteomes" id="UP001597173">
    <property type="component" value="Unassembled WGS sequence"/>
</dbReference>
<dbReference type="Pfam" id="PF00196">
    <property type="entry name" value="GerE"/>
    <property type="match status" value="1"/>
</dbReference>
<reference evidence="3" key="1">
    <citation type="journal article" date="2019" name="Int. J. Syst. Evol. Microbiol.">
        <title>The Global Catalogue of Microorganisms (GCM) 10K type strain sequencing project: providing services to taxonomists for standard genome sequencing and annotation.</title>
        <authorList>
            <consortium name="The Broad Institute Genomics Platform"/>
            <consortium name="The Broad Institute Genome Sequencing Center for Infectious Disease"/>
            <person name="Wu L."/>
            <person name="Ma J."/>
        </authorList>
    </citation>
    <scope>NUCLEOTIDE SEQUENCE [LARGE SCALE GENOMIC DNA]</scope>
    <source>
        <strain evidence="3">CCUG 55609</strain>
    </source>
</reference>
<organism evidence="2 3">
    <name type="scientific">Mycoplana ramosa</name>
    <name type="common">Mycoplana bullata</name>
    <dbReference type="NCBI Taxonomy" id="40837"/>
    <lineage>
        <taxon>Bacteria</taxon>
        <taxon>Pseudomonadati</taxon>
        <taxon>Pseudomonadota</taxon>
        <taxon>Alphaproteobacteria</taxon>
        <taxon>Hyphomicrobiales</taxon>
        <taxon>Rhizobiaceae</taxon>
        <taxon>Mycoplana</taxon>
    </lineage>
</organism>